<evidence type="ECO:0000313" key="1">
    <source>
        <dbReference type="EMBL" id="KKL24640.1"/>
    </source>
</evidence>
<gene>
    <name evidence="1" type="ORF">LCGC14_2413330</name>
</gene>
<reference evidence="1" key="1">
    <citation type="journal article" date="2015" name="Nature">
        <title>Complex archaea that bridge the gap between prokaryotes and eukaryotes.</title>
        <authorList>
            <person name="Spang A."/>
            <person name="Saw J.H."/>
            <person name="Jorgensen S.L."/>
            <person name="Zaremba-Niedzwiedzka K."/>
            <person name="Martijn J."/>
            <person name="Lind A.E."/>
            <person name="van Eijk R."/>
            <person name="Schleper C."/>
            <person name="Guy L."/>
            <person name="Ettema T.J."/>
        </authorList>
    </citation>
    <scope>NUCLEOTIDE SEQUENCE</scope>
</reference>
<organism evidence="1">
    <name type="scientific">marine sediment metagenome</name>
    <dbReference type="NCBI Taxonomy" id="412755"/>
    <lineage>
        <taxon>unclassified sequences</taxon>
        <taxon>metagenomes</taxon>
        <taxon>ecological metagenomes</taxon>
    </lineage>
</organism>
<dbReference type="AlphaFoldDB" id="A0A0F9BRV9"/>
<proteinExistence type="predicted"/>
<name>A0A0F9BRV9_9ZZZZ</name>
<feature type="non-terminal residue" evidence="1">
    <location>
        <position position="1"/>
    </location>
</feature>
<comment type="caution">
    <text evidence="1">The sequence shown here is derived from an EMBL/GenBank/DDBJ whole genome shotgun (WGS) entry which is preliminary data.</text>
</comment>
<sequence>GGVPFTITALADSTDAGPRIFTGTDDINKTLDGAGDLVRTDTYHKVAGNGAASDTLVTISGSSLIDLEEIVLQQQVLAQVITLENDATPSGGTLNLEGADDVVLSDLNSWVRVRYDLSGTKWDEVARYIIA</sequence>
<dbReference type="EMBL" id="LAZR01036516">
    <property type="protein sequence ID" value="KKL24640.1"/>
    <property type="molecule type" value="Genomic_DNA"/>
</dbReference>
<accession>A0A0F9BRV9</accession>
<protein>
    <submittedName>
        <fullName evidence="1">Uncharacterized protein</fullName>
    </submittedName>
</protein>